<protein>
    <submittedName>
        <fullName evidence="2">Capsular polysaccharide biosynthesis protein</fullName>
    </submittedName>
</protein>
<dbReference type="PANTHER" id="PTHR45947:SF3">
    <property type="entry name" value="SULFOQUINOVOSYL TRANSFERASE SQD2"/>
    <property type="match status" value="1"/>
</dbReference>
<evidence type="ECO:0000259" key="1">
    <source>
        <dbReference type="Pfam" id="PF00534"/>
    </source>
</evidence>
<dbReference type="Proteomes" id="UP000029644">
    <property type="component" value="Unassembled WGS sequence"/>
</dbReference>
<dbReference type="Pfam" id="PF00534">
    <property type="entry name" value="Glycos_transf_1"/>
    <property type="match status" value="1"/>
</dbReference>
<proteinExistence type="predicted"/>
<dbReference type="AlphaFoldDB" id="A0A090VJJ0"/>
<gene>
    <name evidence="2" type="ORF">JCM19300_24</name>
</gene>
<dbReference type="Gene3D" id="3.40.50.2000">
    <property type="entry name" value="Glycogen Phosphorylase B"/>
    <property type="match status" value="2"/>
</dbReference>
<evidence type="ECO:0000313" key="3">
    <source>
        <dbReference type="Proteomes" id="UP000029644"/>
    </source>
</evidence>
<feature type="domain" description="Glycosyl transferase family 1" evidence="1">
    <location>
        <begin position="29"/>
        <end position="179"/>
    </location>
</feature>
<sequence length="210" mass="23771">MFGDKANFKVMNNAVDARSFTFDPDLSDNIRKELDVENKHVLGHVGRFTQQKNHAYLIHIYAEVLKRNSNCVLLLIGTGPLENEIKLLSKQLGVKQQIKFLGMRTNIAELLQAIDVFIFPSFFEGLPVTLIESQAAGLKILASDTITDEVKLTNDISYLSINESPEIWANKIISVLPVKKKNNFDLIVENNYDIISNALEIETFYLQQSK</sequence>
<dbReference type="InterPro" id="IPR050194">
    <property type="entry name" value="Glycosyltransferase_grp1"/>
</dbReference>
<evidence type="ECO:0000313" key="2">
    <source>
        <dbReference type="EMBL" id="GAL64920.1"/>
    </source>
</evidence>
<dbReference type="PANTHER" id="PTHR45947">
    <property type="entry name" value="SULFOQUINOVOSYL TRANSFERASE SQD2"/>
    <property type="match status" value="1"/>
</dbReference>
<dbReference type="EMBL" id="BBNQ01000026">
    <property type="protein sequence ID" value="GAL64920.1"/>
    <property type="molecule type" value="Genomic_DNA"/>
</dbReference>
<dbReference type="GO" id="GO:0016757">
    <property type="term" value="F:glycosyltransferase activity"/>
    <property type="evidence" value="ECO:0007669"/>
    <property type="project" value="InterPro"/>
</dbReference>
<accession>A0A090VJJ0</accession>
<reference evidence="2 3" key="1">
    <citation type="journal article" date="2014" name="Genome Announc.">
        <title>Draft Genome Sequences of Marine Flavobacterium Algibacter lectus Strains SS8 and NR4.</title>
        <authorList>
            <person name="Takatani N."/>
            <person name="Nakanishi M."/>
            <person name="Meirelles P."/>
            <person name="Mino S."/>
            <person name="Suda W."/>
            <person name="Oshima K."/>
            <person name="Hattori M."/>
            <person name="Ohkuma M."/>
            <person name="Hosokawa M."/>
            <person name="Miyashita K."/>
            <person name="Thompson F.L."/>
            <person name="Niwa A."/>
            <person name="Sawabe T."/>
            <person name="Sawabe T."/>
        </authorList>
    </citation>
    <scope>NUCLEOTIDE SEQUENCE [LARGE SCALE GENOMIC DNA]</scope>
    <source>
        <strain evidence="2 3">JCM 19300</strain>
    </source>
</reference>
<dbReference type="InterPro" id="IPR001296">
    <property type="entry name" value="Glyco_trans_1"/>
</dbReference>
<organism evidence="2 3">
    <name type="scientific">Algibacter lectus</name>
    <dbReference type="NCBI Taxonomy" id="221126"/>
    <lineage>
        <taxon>Bacteria</taxon>
        <taxon>Pseudomonadati</taxon>
        <taxon>Bacteroidota</taxon>
        <taxon>Flavobacteriia</taxon>
        <taxon>Flavobacteriales</taxon>
        <taxon>Flavobacteriaceae</taxon>
        <taxon>Algibacter</taxon>
    </lineage>
</organism>
<dbReference type="SUPFAM" id="SSF53756">
    <property type="entry name" value="UDP-Glycosyltransferase/glycogen phosphorylase"/>
    <property type="match status" value="1"/>
</dbReference>
<comment type="caution">
    <text evidence="2">The sequence shown here is derived from an EMBL/GenBank/DDBJ whole genome shotgun (WGS) entry which is preliminary data.</text>
</comment>
<name>A0A090VJJ0_9FLAO</name>